<evidence type="ECO:0000313" key="1">
    <source>
        <dbReference type="EMBL" id="ASM75817.1"/>
    </source>
</evidence>
<name>A0A221KAE8_VITFI</name>
<keyword evidence="2" id="KW-1185">Reference proteome</keyword>
<proteinExistence type="predicted"/>
<accession>A0A221KAE8</accession>
<dbReference type="EMBL" id="CP022423">
    <property type="protein sequence ID" value="ASM75817.1"/>
    <property type="molecule type" value="Genomic_DNA"/>
</dbReference>
<sequence>MKTTALKSLFRTLVAARPAKRGEAPAAEVTSQANAPRELDAQALRQVSGGASAELQLPKRGW</sequence>
<protein>
    <submittedName>
        <fullName evidence="1">Uncharacterized protein</fullName>
    </submittedName>
</protein>
<reference evidence="1 2" key="1">
    <citation type="submission" date="2017-07" db="EMBL/GenBank/DDBJ databases">
        <title>Complete Genome Sequence of the cosmetic ferment Vitreoscilla filiformis (ATCC15551).</title>
        <authorList>
            <person name="Contreras S."/>
            <person name="Sagory-Zalkind P."/>
            <person name="Blanquart H."/>
            <person name="Iltis A."/>
            <person name="Morand S.C."/>
        </authorList>
    </citation>
    <scope>NUCLEOTIDE SEQUENCE [LARGE SCALE GENOMIC DNA]</scope>
    <source>
        <strain evidence="1 2">ATCC 15551</strain>
    </source>
</reference>
<dbReference type="Proteomes" id="UP000199729">
    <property type="component" value="Chromosome"/>
</dbReference>
<organism evidence="1 2">
    <name type="scientific">Vitreoscilla filiformis</name>
    <dbReference type="NCBI Taxonomy" id="63"/>
    <lineage>
        <taxon>Bacteria</taxon>
        <taxon>Pseudomonadati</taxon>
        <taxon>Pseudomonadota</taxon>
        <taxon>Betaproteobacteria</taxon>
        <taxon>Neisseriales</taxon>
        <taxon>Neisseriaceae</taxon>
        <taxon>Vitreoscilla</taxon>
    </lineage>
</organism>
<dbReference type="AlphaFoldDB" id="A0A221KAE8"/>
<dbReference type="RefSeq" id="WP_089415280.1">
    <property type="nucleotide sequence ID" value="NZ_CP022423.1"/>
</dbReference>
<gene>
    <name evidence="1" type="ORF">VITFI_CDS0038</name>
</gene>
<evidence type="ECO:0000313" key="2">
    <source>
        <dbReference type="Proteomes" id="UP000199729"/>
    </source>
</evidence>
<dbReference type="KEGG" id="vff:VITFI_CDS0038"/>